<dbReference type="OrthoDB" id="413361at2759"/>
<dbReference type="GO" id="GO:0008270">
    <property type="term" value="F:zinc ion binding"/>
    <property type="evidence" value="ECO:0007669"/>
    <property type="project" value="UniProtKB-KW"/>
</dbReference>
<feature type="compositionally biased region" description="Polar residues" evidence="2">
    <location>
        <begin position="1"/>
        <end position="11"/>
    </location>
</feature>
<keyword evidence="7" id="KW-1185">Reference proteome</keyword>
<dbReference type="EMBL" id="CAMXCT030003669">
    <property type="protein sequence ID" value="CAL4793006.1"/>
    <property type="molecule type" value="Genomic_DNA"/>
</dbReference>
<feature type="region of interest" description="Disordered" evidence="2">
    <location>
        <begin position="1923"/>
        <end position="1972"/>
    </location>
</feature>
<evidence type="ECO:0000256" key="2">
    <source>
        <dbReference type="SAM" id="MobiDB-lite"/>
    </source>
</evidence>
<name>A0A9P1GA13_9DINO</name>
<dbReference type="InterPro" id="IPR012337">
    <property type="entry name" value="RNaseH-like_sf"/>
</dbReference>
<dbReference type="GO" id="GO:0003676">
    <property type="term" value="F:nucleic acid binding"/>
    <property type="evidence" value="ECO:0007669"/>
    <property type="project" value="InterPro"/>
</dbReference>
<gene>
    <name evidence="4" type="ORF">C1SCF055_LOCUS31398</name>
</gene>
<feature type="compositionally biased region" description="Low complexity" evidence="2">
    <location>
        <begin position="731"/>
        <end position="747"/>
    </location>
</feature>
<evidence type="ECO:0000256" key="1">
    <source>
        <dbReference type="PROSITE-ProRule" id="PRU00047"/>
    </source>
</evidence>
<evidence type="ECO:0000313" key="5">
    <source>
        <dbReference type="EMBL" id="CAL1159069.1"/>
    </source>
</evidence>
<dbReference type="EMBL" id="CAMXCT020003669">
    <property type="protein sequence ID" value="CAL1159069.1"/>
    <property type="molecule type" value="Genomic_DNA"/>
</dbReference>
<feature type="compositionally biased region" description="Acidic residues" evidence="2">
    <location>
        <begin position="2294"/>
        <end position="2303"/>
    </location>
</feature>
<dbReference type="SUPFAM" id="SSF57756">
    <property type="entry name" value="Retrovirus zinc finger-like domains"/>
    <property type="match status" value="1"/>
</dbReference>
<accession>A0A9P1GA13</accession>
<protein>
    <submittedName>
        <fullName evidence="6">Retrovirus-related Pol polyprotein from transposon TNT 1-94</fullName>
    </submittedName>
</protein>
<dbReference type="SUPFAM" id="SSF53098">
    <property type="entry name" value="Ribonuclease H-like"/>
    <property type="match status" value="1"/>
</dbReference>
<evidence type="ECO:0000313" key="4">
    <source>
        <dbReference type="EMBL" id="CAI4005694.1"/>
    </source>
</evidence>
<feature type="region of interest" description="Disordered" evidence="2">
    <location>
        <begin position="1072"/>
        <end position="1093"/>
    </location>
</feature>
<dbReference type="Gene3D" id="4.10.60.10">
    <property type="entry name" value="Zinc finger, CCHC-type"/>
    <property type="match status" value="1"/>
</dbReference>
<evidence type="ECO:0000313" key="7">
    <source>
        <dbReference type="Proteomes" id="UP001152797"/>
    </source>
</evidence>
<organism evidence="4">
    <name type="scientific">Cladocopium goreaui</name>
    <dbReference type="NCBI Taxonomy" id="2562237"/>
    <lineage>
        <taxon>Eukaryota</taxon>
        <taxon>Sar</taxon>
        <taxon>Alveolata</taxon>
        <taxon>Dinophyceae</taxon>
        <taxon>Suessiales</taxon>
        <taxon>Symbiodiniaceae</taxon>
        <taxon>Cladocopium</taxon>
    </lineage>
</organism>
<dbReference type="CDD" id="cd09272">
    <property type="entry name" value="RNase_HI_RT_Ty1"/>
    <property type="match status" value="1"/>
</dbReference>
<dbReference type="Pfam" id="PF14787">
    <property type="entry name" value="zf-CCHC_5"/>
    <property type="match status" value="1"/>
</dbReference>
<feature type="region of interest" description="Disordered" evidence="2">
    <location>
        <begin position="2289"/>
        <end position="2308"/>
    </location>
</feature>
<feature type="compositionally biased region" description="Polar residues" evidence="2">
    <location>
        <begin position="434"/>
        <end position="445"/>
    </location>
</feature>
<sequence>MGETSPFTSGQDPPIQLPVNAQQGAGGLASAMPNTAVNASSSTGHGVKIVLPDGTEIPLGGQSNAAGPKVPGSTQLDALQRSDKWLPSMPVVESNRWKSRMEEILGMEQWLDSFCNWLSLISEPFCTEVKFSATSPLPIDKKDLSTDQISRSSRLMAMLRQTFQMTPRAKIILLAYVEGPGDKNGYEALRRIVQEYMIKTRAELMHFRTSLLGRTFKAQTVTEVIKQIEFEESRYNKLARMLPSNVPASDLALLPSDLVMVLIKSLPVGVREYVVMHSPSHDYVQMKNAALLYEANQRTWTEIAGSSSATYMHGMFDTNDKPKGKGKSKDGKKGKGKAKDSNKGAAKGNGEKSEKEQNATCFRCGRTGHFSSNCHAKKDKDGKPLEGKPAPKKDGKGSGEEKGSSTGPQNKGKGKGSKGKKVNEMLEQPEGESWPTNGPAESQGSNGDGSRASAAKQAAAPLNPILPTQSWFEDTIVQFEREQITEEQFDLVHGSFLMEEQFSSDFDFSCFGNPSDLWSKTKHVCTMSAAVFMPMMPDVPSDLHWWLIDSGASASVVSSRFLKHYEVVKNQVLGPATGPGFSSASGETIHPTSLVCLKAFFRLTSREDPSDTMLKECLVSAFVADVPNNVLSVGSLLRKGWSLSSSGSELEVCFGGYNLDLVTWQNVPWIFHKVETVMDFSDDRDLQKTFWSRRKIHDGPVNTVEHLSETDKSMLMTTKRQPDVSLEELDPAAASSSSPAYVSSRPVSDSESPYRESLSVEPNSIPDSNEPFDYEPNMIVDTNTGFASIPSEESSEHPAVLRKRDLNKSKLEQHRRQGHFPFHADCLSCQAAKSTTHHRRKKKSVLSSEMACDFFFLNLDKANKESFKYLIMVDLTTGMKGVAPVQSDIRLSHRWIQAWLGEFNMSTECPEPIEIITDAEEAVSSFMKGAINHRPASFVKAPPQGHQTIGGAEAGVRAIKDAFNTLRQDLRENGCDVCVRNQTAVNVPASLKKDCISRFEKATYLRPEFNSLGDVVCTVIGGQERFFVCKSFKIVSPLEWDISLSPSVLHFFDRMQPDVSIEDLSAKMSVRRLSGKQKPPPGLGEADQPVQQRFPDFPANREKRVSFDLPKNQPIPESLPVEGGQHLDENPHDVPYSPSLAPSSPKALDEPEVIHDMEVDDSADGMVDLSEFAAAGGEPTATEAMELDLVTALDNFELSYLEERHIGMLQSVYQIRGVKPKSSKANLCGEEILLLFPGYVISDANGQYLDKDLAYAGMHTEIDSMTSQKVGRPIHEQEAQRLAKQWQISIITCRWVCVEKDPLNVRMRLVAREMAKGKSSARDLMVSSPTSSIESLRILIAEAAVLDLVILGLDISAAFMASPLGHKWLENKRFGLGRALKNFCKEKDQKGDSVGAGAPVVGVDRILLWSLVERCRVNTVGQSEQFPSFKWTSARPQLAETASSVRERVFDLPESIPGVCLLNELAFSGLEGSGPQDFDLLAEGLKPCVAFDIFKTLVFPQRLADRSQEQICLARHRGELQVIHRKTAELLQNLSFRGFNFCAIFFIGKNNQQDYCRALSEASLLSLIPILFIVFDRESKAKLARRLDCIVAFDDQQQLITSYQRKGVRAVQVTRDFGLHTHSDEALTYISQLWEEHLQARHSQQFVDARQVQFQIGVDPAVHQSTIDSLKEALGIEPELERQECCVRERSIRSGVQAPGILFVAKICKRFRLDKEKGMSLSQQTYVAKRLRAHHATPLVDASQLEEPSSDAVPFSVFDANQGSTGTVTWLGDTGAGRTIGCIKHVPTDVVRETGNPVSFATGGGKRDGNVSCQVQGEFTGNTECYLLEQSPWALSIGEQVSKGKAFVWLPCSSSTSEHPMTVSKPFFVRESDIDQLQVICPETVRKYADEVRENVPLFREHVSIAHLPARVTAREDVVEPSCLPGNSQVPEVGAEAPNSFPVLPGEESDEYEPSIAPDDGHKGDDSEAPACRVPVEEGGHPPLDHHILHLPKRHDCPVCQEAKQDALPARKVKGKHVMSDGRPSEKFGDRIHADHIIVSKDRLSSEQKGVNGEAVCLILFDDFTQAVGAYPASSNNTDNCIRACNHFLGSRSANELHSDNAPELEACAAKLGLVPDLAVPYRKTSLINRKIRTLEDCVRCCLVQVGNRNALWPFAVQYAAAAMTFEVWSAIHKHEFTGLKYPFGALIHYRPNLRKSKLGSKTRPGLFLGWRVDAGVNWKGVYKIVDLEVVRSWISGKGSLSTTTSMTVVSHKEGSYFPLREAVQKQLEQLEDLPRLFADSTIEEDIKAIDDPGVSEEEAEEDEPRKRHEKITLERFIDHGPSPGNTKALRGFWTGISTFDILEEGDAVPAEVHDVRPRFVGFTALQTLDFMAAHEHSSIRHVIPQKAAVSISNGLLTAKVISRRDWINDPAALAEVKKEADGLVKAGKEIAIGKESSLYPSNFYIEQWKLWLTLYVDDMVLSGPSENHEIFWKALSTHLNFEEPGPVSRVLGRSHEFLGDTIIFNMDDFAEAACQLYKDVTGTKNFKPAATPYLDESTLPIDDWETKGQLSNVAAKVIMKGYWLARLARPDLLHSLNELSRQITRWSLNDDRRLFRVFCYLNSTKRYKMRCRLDPDAPWELWLFTDADHASKVDHGYSTSGSILVIAGGKSYFPIAFQSKRQTACSRSTTEAEAISLAAALFSDVIPAQEHLASVLKAQVPMTCQQDNTATIQVINNGFSAKLRHLGKTHKININGLYDIFRLEEDVALQHCPTDMQSADIFTKNLDAHKWSHALSMVGIVPD</sequence>
<feature type="region of interest" description="Disordered" evidence="2">
    <location>
        <begin position="1106"/>
        <end position="1147"/>
    </location>
</feature>
<feature type="domain" description="CCHC-type" evidence="3">
    <location>
        <begin position="361"/>
        <end position="374"/>
    </location>
</feature>
<feature type="compositionally biased region" description="Low complexity" evidence="2">
    <location>
        <begin position="1135"/>
        <end position="1145"/>
    </location>
</feature>
<feature type="compositionally biased region" description="Basic and acidic residues" evidence="2">
    <location>
        <begin position="318"/>
        <end position="342"/>
    </location>
</feature>
<proteinExistence type="predicted"/>
<feature type="region of interest" description="Disordered" evidence="2">
    <location>
        <begin position="371"/>
        <end position="457"/>
    </location>
</feature>
<keyword evidence="1" id="KW-0862">Zinc</keyword>
<feature type="region of interest" description="Disordered" evidence="2">
    <location>
        <begin position="1"/>
        <end position="42"/>
    </location>
</feature>
<dbReference type="InterPro" id="IPR001878">
    <property type="entry name" value="Znf_CCHC"/>
</dbReference>
<dbReference type="Proteomes" id="UP001152797">
    <property type="component" value="Unassembled WGS sequence"/>
</dbReference>
<dbReference type="EMBL" id="CAMXCT010003669">
    <property type="protein sequence ID" value="CAI4005694.1"/>
    <property type="molecule type" value="Genomic_DNA"/>
</dbReference>
<evidence type="ECO:0000313" key="6">
    <source>
        <dbReference type="EMBL" id="CAL4793006.1"/>
    </source>
</evidence>
<evidence type="ECO:0000259" key="3">
    <source>
        <dbReference type="PROSITE" id="PS50158"/>
    </source>
</evidence>
<dbReference type="SMART" id="SM00343">
    <property type="entry name" value="ZnF_C2HC"/>
    <property type="match status" value="1"/>
</dbReference>
<dbReference type="PROSITE" id="PS50158">
    <property type="entry name" value="ZF_CCHC"/>
    <property type="match status" value="1"/>
</dbReference>
<comment type="caution">
    <text evidence="4">The sequence shown here is derived from an EMBL/GenBank/DDBJ whole genome shotgun (WGS) entry which is preliminary data.</text>
</comment>
<keyword evidence="1" id="KW-0863">Zinc-finger</keyword>
<reference evidence="5" key="2">
    <citation type="submission" date="2024-04" db="EMBL/GenBank/DDBJ databases">
        <authorList>
            <person name="Chen Y."/>
            <person name="Shah S."/>
            <person name="Dougan E. K."/>
            <person name="Thang M."/>
            <person name="Chan C."/>
        </authorList>
    </citation>
    <scope>NUCLEOTIDE SEQUENCE [LARGE SCALE GENOMIC DNA]</scope>
</reference>
<feature type="compositionally biased region" description="Basic and acidic residues" evidence="2">
    <location>
        <begin position="376"/>
        <end position="403"/>
    </location>
</feature>
<dbReference type="InterPro" id="IPR036397">
    <property type="entry name" value="RNaseH_sf"/>
</dbReference>
<feature type="compositionally biased region" description="Polar residues" evidence="2">
    <location>
        <begin position="32"/>
        <end position="42"/>
    </location>
</feature>
<keyword evidence="1" id="KW-0479">Metal-binding</keyword>
<feature type="region of interest" description="Disordered" evidence="2">
    <location>
        <begin position="314"/>
        <end position="357"/>
    </location>
</feature>
<dbReference type="Gene3D" id="3.30.420.10">
    <property type="entry name" value="Ribonuclease H-like superfamily/Ribonuclease H"/>
    <property type="match status" value="1"/>
</dbReference>
<dbReference type="InterPro" id="IPR036875">
    <property type="entry name" value="Znf_CCHC_sf"/>
</dbReference>
<reference evidence="4" key="1">
    <citation type="submission" date="2022-10" db="EMBL/GenBank/DDBJ databases">
        <authorList>
            <person name="Chen Y."/>
            <person name="Dougan E. K."/>
            <person name="Chan C."/>
            <person name="Rhodes N."/>
            <person name="Thang M."/>
        </authorList>
    </citation>
    <scope>NUCLEOTIDE SEQUENCE</scope>
</reference>
<feature type="region of interest" description="Disordered" evidence="2">
    <location>
        <begin position="727"/>
        <end position="768"/>
    </location>
</feature>